<dbReference type="Pfam" id="PF02900">
    <property type="entry name" value="LigB"/>
    <property type="match status" value="1"/>
</dbReference>
<reference evidence="8" key="1">
    <citation type="submission" date="2016-10" db="EMBL/GenBank/DDBJ databases">
        <authorList>
            <person name="Varghese N."/>
            <person name="Submissions S."/>
        </authorList>
    </citation>
    <scope>NUCLEOTIDE SEQUENCE [LARGE SCALE GENOMIC DNA]</scope>
    <source>
        <strain evidence="8">CGMCC 1.12041</strain>
    </source>
</reference>
<dbReference type="AlphaFoldDB" id="A0A1I1TSY2"/>
<keyword evidence="4" id="KW-0862">Zinc</keyword>
<dbReference type="PANTHER" id="PTHR30096:SF0">
    <property type="entry name" value="4,5-DOPA DIOXYGENASE EXTRADIOL-LIKE PROTEIN"/>
    <property type="match status" value="1"/>
</dbReference>
<dbReference type="Proteomes" id="UP000198639">
    <property type="component" value="Unassembled WGS sequence"/>
</dbReference>
<keyword evidence="5" id="KW-0560">Oxidoreductase</keyword>
<dbReference type="CDD" id="cd07363">
    <property type="entry name" value="45_DOPA_Dioxygenase"/>
    <property type="match status" value="1"/>
</dbReference>
<proteinExistence type="inferred from homology"/>
<keyword evidence="7" id="KW-0223">Dioxygenase</keyword>
<comment type="cofactor">
    <cofactor evidence="1">
        <name>Zn(2+)</name>
        <dbReference type="ChEBI" id="CHEBI:29105"/>
    </cofactor>
</comment>
<evidence type="ECO:0000313" key="7">
    <source>
        <dbReference type="EMBL" id="SFD61634.1"/>
    </source>
</evidence>
<evidence type="ECO:0000256" key="4">
    <source>
        <dbReference type="ARBA" id="ARBA00022833"/>
    </source>
</evidence>
<dbReference type="GO" id="GO:0008198">
    <property type="term" value="F:ferrous iron binding"/>
    <property type="evidence" value="ECO:0007669"/>
    <property type="project" value="InterPro"/>
</dbReference>
<dbReference type="PIRSF" id="PIRSF006157">
    <property type="entry name" value="Doxgns_DODA"/>
    <property type="match status" value="1"/>
</dbReference>
<name>A0A1I1TSY2_9BURK</name>
<comment type="similarity">
    <text evidence="2">Belongs to the DODA-type extradiol aromatic ring-opening dioxygenase family.</text>
</comment>
<evidence type="ECO:0000256" key="2">
    <source>
        <dbReference type="ARBA" id="ARBA00007581"/>
    </source>
</evidence>
<dbReference type="Gene3D" id="3.40.830.10">
    <property type="entry name" value="LigB-like"/>
    <property type="match status" value="1"/>
</dbReference>
<sequence>MNTTRMPVYFLSHGGGPWPYIEQMRSAYARTAQEFAALPGRLPAKPKAILVISGHWEAAGFTVSTAARPPMEYDYHGFPEHTYHLSYPAPGAPALAQQVRGLLEGAGLATATDAERGYDHGVFVPIGLMYPDADIPIVMLSMRADYDPAAHLRAGAALAPLRDEGVLIIGSGLTYHNMRGFGRDESTAVASSFESYLHTAISAENGATRQRMLLDWEQAPGARLAHPREDHLVPLMVVAGAAGDDPGRALFVDHVMKVPMASYEFGPAAGGQAA</sequence>
<dbReference type="InterPro" id="IPR004183">
    <property type="entry name" value="Xdiol_dOase_suB"/>
</dbReference>
<keyword evidence="8" id="KW-1185">Reference proteome</keyword>
<keyword evidence="3" id="KW-0479">Metal-binding</keyword>
<evidence type="ECO:0000256" key="1">
    <source>
        <dbReference type="ARBA" id="ARBA00001947"/>
    </source>
</evidence>
<dbReference type="GO" id="GO:0016702">
    <property type="term" value="F:oxidoreductase activity, acting on single donors with incorporation of molecular oxygen, incorporation of two atoms of oxygen"/>
    <property type="evidence" value="ECO:0007669"/>
    <property type="project" value="UniProtKB-ARBA"/>
</dbReference>
<evidence type="ECO:0000256" key="5">
    <source>
        <dbReference type="ARBA" id="ARBA00023002"/>
    </source>
</evidence>
<accession>A0A1I1TSY2</accession>
<dbReference type="OrthoDB" id="9790889at2"/>
<dbReference type="InterPro" id="IPR014436">
    <property type="entry name" value="Extradiol_dOase_DODA"/>
</dbReference>
<dbReference type="PANTHER" id="PTHR30096">
    <property type="entry name" value="4,5-DOPA DIOXYGENASE EXTRADIOL-LIKE PROTEIN"/>
    <property type="match status" value="1"/>
</dbReference>
<organism evidence="7 8">
    <name type="scientific">Massilia yuzhufengensis</name>
    <dbReference type="NCBI Taxonomy" id="1164594"/>
    <lineage>
        <taxon>Bacteria</taxon>
        <taxon>Pseudomonadati</taxon>
        <taxon>Pseudomonadota</taxon>
        <taxon>Betaproteobacteria</taxon>
        <taxon>Burkholderiales</taxon>
        <taxon>Oxalobacteraceae</taxon>
        <taxon>Telluria group</taxon>
        <taxon>Massilia</taxon>
    </lineage>
</organism>
<gene>
    <name evidence="7" type="ORF">SAMN05216204_13025</name>
</gene>
<dbReference type="SUPFAM" id="SSF53213">
    <property type="entry name" value="LigB-like"/>
    <property type="match status" value="1"/>
</dbReference>
<evidence type="ECO:0000256" key="3">
    <source>
        <dbReference type="ARBA" id="ARBA00022723"/>
    </source>
</evidence>
<dbReference type="EMBL" id="FOLD01000030">
    <property type="protein sequence ID" value="SFD61634.1"/>
    <property type="molecule type" value="Genomic_DNA"/>
</dbReference>
<dbReference type="GO" id="GO:0008270">
    <property type="term" value="F:zinc ion binding"/>
    <property type="evidence" value="ECO:0007669"/>
    <property type="project" value="InterPro"/>
</dbReference>
<dbReference type="RefSeq" id="WP_091876397.1">
    <property type="nucleotide sequence ID" value="NZ_FOLD01000030.1"/>
</dbReference>
<feature type="domain" description="Extradiol ring-cleavage dioxygenase class III enzyme subunit B" evidence="6">
    <location>
        <begin position="22"/>
        <end position="248"/>
    </location>
</feature>
<evidence type="ECO:0000259" key="6">
    <source>
        <dbReference type="Pfam" id="PF02900"/>
    </source>
</evidence>
<evidence type="ECO:0000313" key="8">
    <source>
        <dbReference type="Proteomes" id="UP000198639"/>
    </source>
</evidence>
<protein>
    <submittedName>
        <fullName evidence="7">Aromatic ring-opening dioxygenase, catalytic subunit, LigB family</fullName>
    </submittedName>
</protein>
<dbReference type="STRING" id="1164594.SAMN05216204_13025"/>